<dbReference type="Proteomes" id="UP001165439">
    <property type="component" value="Unassembled WGS sequence"/>
</dbReference>
<dbReference type="RefSeq" id="WP_010952907.1">
    <property type="nucleotide sequence ID" value="NZ_CP128540.1"/>
</dbReference>
<dbReference type="SMART" id="SM00869">
    <property type="entry name" value="Autotransporter"/>
    <property type="match status" value="1"/>
</dbReference>
<dbReference type="GO" id="GO:0019867">
    <property type="term" value="C:outer membrane"/>
    <property type="evidence" value="ECO:0007669"/>
    <property type="project" value="InterPro"/>
</dbReference>
<feature type="chain" id="PRO_5043936305" evidence="2">
    <location>
        <begin position="33"/>
        <end position="730"/>
    </location>
</feature>
<evidence type="ECO:0000256" key="1">
    <source>
        <dbReference type="ARBA" id="ARBA00022729"/>
    </source>
</evidence>
<accession>A0AAW7HS17</accession>
<dbReference type="InterPro" id="IPR051551">
    <property type="entry name" value="Autotransporter_adhesion"/>
</dbReference>
<dbReference type="PROSITE" id="PS51208">
    <property type="entry name" value="AUTOTRANSPORTER"/>
    <property type="match status" value="1"/>
</dbReference>
<dbReference type="Pfam" id="PF03797">
    <property type="entry name" value="Autotransporter"/>
    <property type="match status" value="1"/>
</dbReference>
<dbReference type="GeneID" id="83681577"/>
<dbReference type="PROSITE" id="PS51257">
    <property type="entry name" value="PROKAR_LIPOPROTEIN"/>
    <property type="match status" value="1"/>
</dbReference>
<dbReference type="InterPro" id="IPR004899">
    <property type="entry name" value="Pertactin_central"/>
</dbReference>
<dbReference type="SUPFAM" id="SSF51126">
    <property type="entry name" value="Pectin lyase-like"/>
    <property type="match status" value="1"/>
</dbReference>
<dbReference type="AlphaFoldDB" id="A0AAW7HS17"/>
<dbReference type="InterPro" id="IPR036709">
    <property type="entry name" value="Autotransporte_beta_dom_sf"/>
</dbReference>
<feature type="signal peptide" evidence="2">
    <location>
        <begin position="1"/>
        <end position="32"/>
    </location>
</feature>
<dbReference type="SUPFAM" id="SSF103515">
    <property type="entry name" value="Autotransporter"/>
    <property type="match status" value="1"/>
</dbReference>
<dbReference type="CDD" id="cd01343">
    <property type="entry name" value="PL1_Passenger_AT"/>
    <property type="match status" value="1"/>
</dbReference>
<sequence length="730" mass="75685">MPSRLFHALRHCSTPAHLVLAGPLFFASACWAETLVDADTQLDAGSTLDSYRVIGPAVLTATGATTLQIAAQAGATVNLSDSQVTAESNGNGLALNGASATVHRSTIRSDARGLALSAAGAGNGSRALINDSVIEGGVQGATLNASSAELQRSELRGTGASSEGARLVAGTLIARDGSTISGGNYGARILEDDGRGSTLVVDNSLIEGRNGPAIAVGRGAGFAASAQIDVINGASLSGGNGMLLHVAEDAAANLRVNNSHLVGDIVAASGGTANVLLENFATLKGRLDNVASLEINSGGEWTLVDNSQVTDLSLDNGAVRFGGPGEFFTLSVENLTGNGTFIMEADFSTSQSDFLDVTGTASGNHQLLISASGNDPLTDNSLHVVHTAAGDSQFSLLGGSVDLGAYSYDLVQRGDNDWYLDATTRTVSPGTQTVMALANVVPTIWYGELGVLRSRMGDVRRNPGKAGGWVRSYGNQFNVSATSGAAYQQQQQGLSIGADAPLAAGDGNWLVGITAGYSNSDLNLARGSSASVDSYHAGAYATWLDPESGYYIDTVARINRFRNQADVRLSDGSKAKGDYSNLGAGVSLEVGRHLNLADDWFLEPFAQLSGLVVQGKDYSLDNGMRANSNSTHSLLGKVGTSVGRTFSAGTGRSVQPYLRVAAVHEFVNDNQVKVNDNRFSSNLAGSRAEIGAGVAVAWGEKWQAHADFDYSHGSKLEQPWGVSVGARYNW</sequence>
<dbReference type="EMBL" id="JAJSRF020000001">
    <property type="protein sequence ID" value="MDM3952607.1"/>
    <property type="molecule type" value="Genomic_DNA"/>
</dbReference>
<proteinExistence type="predicted"/>
<dbReference type="InterPro" id="IPR006315">
    <property type="entry name" value="OM_autotransptr_brl_dom"/>
</dbReference>
<dbReference type="NCBIfam" id="TIGR01414">
    <property type="entry name" value="autotrans_barl"/>
    <property type="match status" value="1"/>
</dbReference>
<reference evidence="4" key="1">
    <citation type="submission" date="2023-06" db="EMBL/GenBank/DDBJ databases">
        <title>MBL-encoding genomic islands in Pseudomonas spp. in Poland.</title>
        <authorList>
            <person name="Urbanowicz P."/>
            <person name="Izdebski R."/>
            <person name="Biedrzycka M."/>
            <person name="Gniadkowski M."/>
        </authorList>
    </citation>
    <scope>NUCLEOTIDE SEQUENCE</scope>
    <source>
        <strain evidence="4">NMI5768_13</strain>
    </source>
</reference>
<gene>
    <name evidence="4" type="ORF">LU674_009695</name>
</gene>
<evidence type="ECO:0000259" key="3">
    <source>
        <dbReference type="PROSITE" id="PS51208"/>
    </source>
</evidence>
<dbReference type="InterPro" id="IPR011050">
    <property type="entry name" value="Pectin_lyase_fold/virulence"/>
</dbReference>
<feature type="domain" description="Autotransporter" evidence="3">
    <location>
        <begin position="461"/>
        <end position="730"/>
    </location>
</feature>
<dbReference type="InterPro" id="IPR005546">
    <property type="entry name" value="Autotransporte_beta"/>
</dbReference>
<keyword evidence="1 2" id="KW-0732">Signal</keyword>
<dbReference type="PANTHER" id="PTHR35037">
    <property type="entry name" value="C-TERMINAL REGION OF AIDA-LIKE PROTEIN"/>
    <property type="match status" value="1"/>
</dbReference>
<evidence type="ECO:0000256" key="2">
    <source>
        <dbReference type="SAM" id="SignalP"/>
    </source>
</evidence>
<evidence type="ECO:0000313" key="5">
    <source>
        <dbReference type="Proteomes" id="UP001165439"/>
    </source>
</evidence>
<dbReference type="Gene3D" id="2.160.20.20">
    <property type="match status" value="1"/>
</dbReference>
<dbReference type="InterPro" id="IPR012332">
    <property type="entry name" value="Autotransporter_pectin_lyase_C"/>
</dbReference>
<name>A0AAW7HS17_9PSED</name>
<dbReference type="PANTHER" id="PTHR35037:SF7">
    <property type="entry name" value="AUTOTRANSPORTER"/>
    <property type="match status" value="1"/>
</dbReference>
<dbReference type="PRINTS" id="PR01484">
    <property type="entry name" value="PRTACTNFAMLY"/>
</dbReference>
<dbReference type="Gene3D" id="2.40.128.130">
    <property type="entry name" value="Autotransporter beta-domain"/>
    <property type="match status" value="1"/>
</dbReference>
<organism evidence="4 5">
    <name type="scientific">Pseudomonas alloputida</name>
    <dbReference type="NCBI Taxonomy" id="1940621"/>
    <lineage>
        <taxon>Bacteria</taxon>
        <taxon>Pseudomonadati</taxon>
        <taxon>Pseudomonadota</taxon>
        <taxon>Gammaproteobacteria</taxon>
        <taxon>Pseudomonadales</taxon>
        <taxon>Pseudomonadaceae</taxon>
        <taxon>Pseudomonas</taxon>
    </lineage>
</organism>
<evidence type="ECO:0000313" key="4">
    <source>
        <dbReference type="EMBL" id="MDM3952607.1"/>
    </source>
</evidence>
<dbReference type="Pfam" id="PF03212">
    <property type="entry name" value="Pertactin"/>
    <property type="match status" value="1"/>
</dbReference>
<protein>
    <submittedName>
        <fullName evidence="4">Autotransporter outer membrane beta-barrel domain-containing protein</fullName>
    </submittedName>
</protein>
<dbReference type="InterPro" id="IPR003991">
    <property type="entry name" value="Pertactin_virulence_factor"/>
</dbReference>
<comment type="caution">
    <text evidence="4">The sequence shown here is derived from an EMBL/GenBank/DDBJ whole genome shotgun (WGS) entry which is preliminary data.</text>
</comment>